<comment type="caution">
    <text evidence="2">The sequence shown here is derived from an EMBL/GenBank/DDBJ whole genome shotgun (WGS) entry which is preliminary data.</text>
</comment>
<dbReference type="PANTHER" id="PTHR42047">
    <property type="entry name" value="PROTEIN, PUTATIVE (AFU_ORTHOLOGUE AFUA_6G03560)-RELATED"/>
    <property type="match status" value="1"/>
</dbReference>
<evidence type="ECO:0000256" key="1">
    <source>
        <dbReference type="SAM" id="SignalP"/>
    </source>
</evidence>
<proteinExistence type="predicted"/>
<accession>A0AAN8N1N1</accession>
<evidence type="ECO:0000313" key="3">
    <source>
        <dbReference type="Proteomes" id="UP001313282"/>
    </source>
</evidence>
<reference evidence="2 3" key="1">
    <citation type="submission" date="2019-10" db="EMBL/GenBank/DDBJ databases">
        <authorList>
            <person name="Palmer J.M."/>
        </authorList>
    </citation>
    <scope>NUCLEOTIDE SEQUENCE [LARGE SCALE GENOMIC DNA]</scope>
    <source>
        <strain evidence="2 3">TWF718</strain>
    </source>
</reference>
<dbReference type="InterPro" id="IPR052820">
    <property type="entry name" value="PhiA_domain"/>
</dbReference>
<protein>
    <submittedName>
        <fullName evidence="2">Uncharacterized protein</fullName>
    </submittedName>
</protein>
<dbReference type="EMBL" id="JAVHNR010000004">
    <property type="protein sequence ID" value="KAK6344789.1"/>
    <property type="molecule type" value="Genomic_DNA"/>
</dbReference>
<gene>
    <name evidence="2" type="ORF">TWF718_006746</name>
</gene>
<keyword evidence="3" id="KW-1185">Reference proteome</keyword>
<organism evidence="2 3">
    <name type="scientific">Orbilia javanica</name>
    <dbReference type="NCBI Taxonomy" id="47235"/>
    <lineage>
        <taxon>Eukaryota</taxon>
        <taxon>Fungi</taxon>
        <taxon>Dikarya</taxon>
        <taxon>Ascomycota</taxon>
        <taxon>Pezizomycotina</taxon>
        <taxon>Orbiliomycetes</taxon>
        <taxon>Orbiliales</taxon>
        <taxon>Orbiliaceae</taxon>
        <taxon>Orbilia</taxon>
    </lineage>
</organism>
<dbReference type="AlphaFoldDB" id="A0AAN8N1N1"/>
<dbReference type="PANTHER" id="PTHR42047:SF1">
    <property type="entry name" value="PROTEIN, PUTATIVE (AFU_ORTHOLOGUE AFUA_6G03560)-RELATED"/>
    <property type="match status" value="1"/>
</dbReference>
<name>A0AAN8N1N1_9PEZI</name>
<dbReference type="Proteomes" id="UP001313282">
    <property type="component" value="Unassembled WGS sequence"/>
</dbReference>
<feature type="chain" id="PRO_5043040894" evidence="1">
    <location>
        <begin position="19"/>
        <end position="229"/>
    </location>
</feature>
<sequence length="229" mass="24891">MHFAGAATLLSLIAAVSSAPSAVPEPVPAPATQLSRWATGTAFWPSFKIDGFDQEVVTYYGYFYLGKDTSTVGCDPKVEGTPKCDTMGSTHWKIWYAGTAVLNVQVPGGQQLYIDETGALRYTAPGKPAPPVNALTLGFRIRQDPDKKLYFHHVRGSFVACPESQKGVYKIYVDWKDKKLEKEKKCVPVPGSGRPTGVHGANWYSYLVEPKPSSKLAVIPAAAKKPAKE</sequence>
<evidence type="ECO:0000313" key="2">
    <source>
        <dbReference type="EMBL" id="KAK6344789.1"/>
    </source>
</evidence>
<keyword evidence="1" id="KW-0732">Signal</keyword>
<feature type="signal peptide" evidence="1">
    <location>
        <begin position="1"/>
        <end position="18"/>
    </location>
</feature>